<evidence type="ECO:0000313" key="10">
    <source>
        <dbReference type="Proteomes" id="UP000005244"/>
    </source>
</evidence>
<dbReference type="FunFam" id="3.40.640.10:FF:000021">
    <property type="entry name" value="Glutamate-1-semialdehyde 2,1-aminomutase"/>
    <property type="match status" value="1"/>
</dbReference>
<dbReference type="EMBL" id="ALNK01000005">
    <property type="protein sequence ID" value="EJU24474.1"/>
    <property type="molecule type" value="Genomic_DNA"/>
</dbReference>
<comment type="cofactor">
    <cofactor evidence="2 8">
        <name>pyridoxal 5'-phosphate</name>
        <dbReference type="ChEBI" id="CHEBI:597326"/>
    </cofactor>
</comment>
<dbReference type="UniPathway" id="UPA00251">
    <property type="reaction ID" value="UER00317"/>
</dbReference>
<evidence type="ECO:0000256" key="8">
    <source>
        <dbReference type="HAMAP-Rule" id="MF_00375"/>
    </source>
</evidence>
<dbReference type="GO" id="GO:0005737">
    <property type="term" value="C:cytoplasm"/>
    <property type="evidence" value="ECO:0007669"/>
    <property type="project" value="UniProtKB-SubCell"/>
</dbReference>
<dbReference type="InterPro" id="IPR004639">
    <property type="entry name" value="4pyrrol_synth_GluAld_NH2Trfase"/>
</dbReference>
<dbReference type="GO" id="GO:0006782">
    <property type="term" value="P:protoporphyrinogen IX biosynthetic process"/>
    <property type="evidence" value="ECO:0007669"/>
    <property type="project" value="UniProtKB-UniRule"/>
</dbReference>
<evidence type="ECO:0000256" key="6">
    <source>
        <dbReference type="ARBA" id="ARBA00023235"/>
    </source>
</evidence>
<proteinExistence type="inferred from homology"/>
<evidence type="ECO:0000256" key="7">
    <source>
        <dbReference type="ARBA" id="ARBA00023244"/>
    </source>
</evidence>
<feature type="modified residue" description="N6-(pyridoxal phosphate)lysine" evidence="8">
    <location>
        <position position="265"/>
    </location>
</feature>
<sequence>MMNRELSLSTFEHAKKIIPGGVNSPVRAFGSVDTFPIFVQKANGAYIYDVDGNKYLDYISSWGPLIFGHNDEDIKSEFIKAIENGITYGVPSYVEVEMAQMITDAYPACEMVRMVNSGTEATMSAIRVARGYTGKKKIIKFEGCYHGHSDSLLVKSGSGTLTFNTPTSLGVPDEFIKNTVVCRYNDINSIIDAIDDDIAAVIIEPVAGNMGVVAPSENFMKELRKITRQKNIILIFDEVITGFRLSYGGASQIFNIEPDMVCFGKIIGGGLPVGAYGGHKDIMGMVSPLGKVYQAGTLSGNPLAMSIGIKTLQKLKDNPKVYEDLEQKAIKLEKGFKENIKRLNLDFKINRFHSMMSLFFTQKEVNYYEDVQTSDVKLYAKYFKSMLEQNILIPPAQFEAIFFNTAMSEEDIKYTIKANYNALEMINAQ</sequence>
<dbReference type="GO" id="GO:0042286">
    <property type="term" value="F:glutamate-1-semialdehyde 2,1-aminomutase activity"/>
    <property type="evidence" value="ECO:0007669"/>
    <property type="project" value="UniProtKB-UniRule"/>
</dbReference>
<dbReference type="InterPro" id="IPR005814">
    <property type="entry name" value="Aminotrans_3"/>
</dbReference>
<reference evidence="9 10" key="1">
    <citation type="submission" date="2012-07" db="EMBL/GenBank/DDBJ databases">
        <authorList>
            <person name="Durkin A.S."/>
            <person name="McCorrison J."/>
            <person name="Torralba M."/>
            <person name="Gillis M."/>
            <person name="Methe B."/>
            <person name="Sutton G."/>
            <person name="Nelson K.E."/>
        </authorList>
    </citation>
    <scope>NUCLEOTIDE SEQUENCE [LARGE SCALE GENOMIC DNA]</scope>
    <source>
        <strain evidence="9 10">OBRC8</strain>
    </source>
</reference>
<dbReference type="CDD" id="cd00610">
    <property type="entry name" value="OAT_like"/>
    <property type="match status" value="1"/>
</dbReference>
<evidence type="ECO:0000256" key="1">
    <source>
        <dbReference type="ARBA" id="ARBA00001579"/>
    </source>
</evidence>
<dbReference type="InterPro" id="IPR049704">
    <property type="entry name" value="Aminotrans_3_PPA_site"/>
</dbReference>
<name>J5UR32_9FIRM</name>
<comment type="similarity">
    <text evidence="4 8">Belongs to the class-III pyridoxal-phosphate-dependent aminotransferase family. HemL subfamily.</text>
</comment>
<dbReference type="Proteomes" id="UP000005244">
    <property type="component" value="Unassembled WGS sequence"/>
</dbReference>
<accession>J5UR32</accession>
<evidence type="ECO:0000256" key="3">
    <source>
        <dbReference type="ARBA" id="ARBA00004819"/>
    </source>
</evidence>
<keyword evidence="8" id="KW-0963">Cytoplasm</keyword>
<dbReference type="PATRIC" id="fig|796941.3.peg.150"/>
<evidence type="ECO:0000256" key="2">
    <source>
        <dbReference type="ARBA" id="ARBA00001933"/>
    </source>
</evidence>
<dbReference type="PANTHER" id="PTHR43713">
    <property type="entry name" value="GLUTAMATE-1-SEMIALDEHYDE 2,1-AMINOMUTASE"/>
    <property type="match status" value="1"/>
</dbReference>
<keyword evidence="5 8" id="KW-0663">Pyridoxal phosphate</keyword>
<dbReference type="EC" id="5.4.3.8" evidence="8"/>
<dbReference type="PROSITE" id="PS00600">
    <property type="entry name" value="AA_TRANSFER_CLASS_3"/>
    <property type="match status" value="1"/>
</dbReference>
<dbReference type="Pfam" id="PF00202">
    <property type="entry name" value="Aminotran_3"/>
    <property type="match status" value="1"/>
</dbReference>
<comment type="subcellular location">
    <subcellularLocation>
        <location evidence="8">Cytoplasm</location>
    </subcellularLocation>
</comment>
<dbReference type="PANTHER" id="PTHR43713:SF3">
    <property type="entry name" value="GLUTAMATE-1-SEMIALDEHYDE 2,1-AMINOMUTASE 1, CHLOROPLASTIC-RELATED"/>
    <property type="match status" value="1"/>
</dbReference>
<dbReference type="SUPFAM" id="SSF53383">
    <property type="entry name" value="PLP-dependent transferases"/>
    <property type="match status" value="1"/>
</dbReference>
<keyword evidence="7 8" id="KW-0627">Porphyrin biosynthesis</keyword>
<dbReference type="Gene3D" id="3.40.640.10">
    <property type="entry name" value="Type I PLP-dependent aspartate aminotransferase-like (Major domain)"/>
    <property type="match status" value="1"/>
</dbReference>
<dbReference type="AlphaFoldDB" id="J5UR32"/>
<dbReference type="InterPro" id="IPR015422">
    <property type="entry name" value="PyrdxlP-dep_Trfase_small"/>
</dbReference>
<organism evidence="9 10">
    <name type="scientific">Peptoanaerobacter stomatis</name>
    <dbReference type="NCBI Taxonomy" id="796937"/>
    <lineage>
        <taxon>Bacteria</taxon>
        <taxon>Bacillati</taxon>
        <taxon>Bacillota</taxon>
        <taxon>Clostridia</taxon>
        <taxon>Peptostreptococcales</taxon>
        <taxon>Filifactoraceae</taxon>
        <taxon>Peptoanaerobacter</taxon>
    </lineage>
</organism>
<dbReference type="Gene3D" id="3.90.1150.10">
    <property type="entry name" value="Aspartate Aminotransferase, domain 1"/>
    <property type="match status" value="1"/>
</dbReference>
<dbReference type="InterPro" id="IPR015421">
    <property type="entry name" value="PyrdxlP-dep_Trfase_major"/>
</dbReference>
<comment type="subunit">
    <text evidence="8">Homodimer.</text>
</comment>
<keyword evidence="6 8" id="KW-0413">Isomerase</keyword>
<dbReference type="GO" id="GO:0030170">
    <property type="term" value="F:pyridoxal phosphate binding"/>
    <property type="evidence" value="ECO:0007669"/>
    <property type="project" value="InterPro"/>
</dbReference>
<gene>
    <name evidence="8 9" type="primary">hemL</name>
    <name evidence="9" type="ORF">HMPREF1143_1196</name>
</gene>
<evidence type="ECO:0000313" key="9">
    <source>
        <dbReference type="EMBL" id="EJU24474.1"/>
    </source>
</evidence>
<dbReference type="NCBIfam" id="TIGR00713">
    <property type="entry name" value="hemL"/>
    <property type="match status" value="1"/>
</dbReference>
<comment type="pathway">
    <text evidence="3">Porphyrin-containing compound metabolism; protoporphyrin-IX biosynthesis; 5-aminolevulinate from L-glutamyl-tRNA(Glu): step 2/2.</text>
</comment>
<evidence type="ECO:0000256" key="5">
    <source>
        <dbReference type="ARBA" id="ARBA00022898"/>
    </source>
</evidence>
<dbReference type="GO" id="GO:0008483">
    <property type="term" value="F:transaminase activity"/>
    <property type="evidence" value="ECO:0007669"/>
    <property type="project" value="InterPro"/>
</dbReference>
<protein>
    <recommendedName>
        <fullName evidence="8">Glutamate-1-semialdehyde 2,1-aminomutase</fullName>
        <shortName evidence="8">GSA</shortName>
        <ecNumber evidence="8">5.4.3.8</ecNumber>
    </recommendedName>
    <alternativeName>
        <fullName evidence="8">Glutamate-1-semialdehyde aminotransferase</fullName>
        <shortName evidence="8">GSA-AT</shortName>
    </alternativeName>
</protein>
<dbReference type="HAMAP" id="MF_00375">
    <property type="entry name" value="HemL_aminotrans_3"/>
    <property type="match status" value="1"/>
</dbReference>
<dbReference type="InterPro" id="IPR015424">
    <property type="entry name" value="PyrdxlP-dep_Trfase"/>
</dbReference>
<comment type="caution">
    <text evidence="9">The sequence shown here is derived from an EMBL/GenBank/DDBJ whole genome shotgun (WGS) entry which is preliminary data.</text>
</comment>
<comment type="catalytic activity">
    <reaction evidence="1 8">
        <text>(S)-4-amino-5-oxopentanoate = 5-aminolevulinate</text>
        <dbReference type="Rhea" id="RHEA:14265"/>
        <dbReference type="ChEBI" id="CHEBI:57501"/>
        <dbReference type="ChEBI" id="CHEBI:356416"/>
        <dbReference type="EC" id="5.4.3.8"/>
    </reaction>
</comment>
<dbReference type="NCBIfam" id="NF000818">
    <property type="entry name" value="PRK00062.1"/>
    <property type="match status" value="1"/>
</dbReference>
<keyword evidence="10" id="KW-1185">Reference proteome</keyword>
<evidence type="ECO:0000256" key="4">
    <source>
        <dbReference type="ARBA" id="ARBA00008981"/>
    </source>
</evidence>